<dbReference type="Proteomes" id="UP000184383">
    <property type="component" value="Unassembled WGS sequence"/>
</dbReference>
<protein>
    <recommendedName>
        <fullName evidence="2">DUF1279 domain-containing protein</fullName>
    </recommendedName>
</protein>
<dbReference type="PANTHER" id="PTHR21377:SF0">
    <property type="entry name" value="PROTEIN FAM210B, MITOCHONDRIAL"/>
    <property type="match status" value="1"/>
</dbReference>
<dbReference type="InterPro" id="IPR045866">
    <property type="entry name" value="FAM210A/B-like"/>
</dbReference>
<feature type="domain" description="DUF1279" evidence="2">
    <location>
        <begin position="94"/>
        <end position="215"/>
    </location>
</feature>
<sequence>MPLRNPLFSRWFSQSAELIHRLPISRVTTTTPRPSTIGTMTNSLRRPFSTTRSTGQSKTGRPFAFAFPWRQYRPFRRFATSSKPDGPEPSSLSQRLKKLSREYGWSALGVYLLLSALDFPFCFAAVRLLGVERIGHYEHMLVESAKEAVEAVWSRKQDEQSESQNTDVKDRDVTAQENKKANSEEASLWTQVVLAYAIHKSLIFIRVPITAAITPKVVKILRQWGWDLVRGKPKGL</sequence>
<dbReference type="AlphaFoldDB" id="A0A1L9S280"/>
<dbReference type="OrthoDB" id="426386at2759"/>
<evidence type="ECO:0000259" key="2">
    <source>
        <dbReference type="Pfam" id="PF06916"/>
    </source>
</evidence>
<gene>
    <name evidence="3" type="ORF">ASPWEDRAFT_23370</name>
</gene>
<feature type="region of interest" description="Disordered" evidence="1">
    <location>
        <begin position="155"/>
        <end position="180"/>
    </location>
</feature>
<dbReference type="RefSeq" id="XP_040694939.1">
    <property type="nucleotide sequence ID" value="XM_040832472.1"/>
</dbReference>
<feature type="region of interest" description="Disordered" evidence="1">
    <location>
        <begin position="30"/>
        <end position="61"/>
    </location>
</feature>
<dbReference type="Pfam" id="PF06916">
    <property type="entry name" value="FAM210A-B_dom"/>
    <property type="match status" value="1"/>
</dbReference>
<dbReference type="InterPro" id="IPR009688">
    <property type="entry name" value="FAM210A/B-like_dom"/>
</dbReference>
<feature type="compositionally biased region" description="Basic and acidic residues" evidence="1">
    <location>
        <begin position="167"/>
        <end position="180"/>
    </location>
</feature>
<feature type="compositionally biased region" description="Polar residues" evidence="1">
    <location>
        <begin position="42"/>
        <end position="59"/>
    </location>
</feature>
<dbReference type="PANTHER" id="PTHR21377">
    <property type="entry name" value="PROTEIN FAM210B, MITOCHONDRIAL"/>
    <property type="match status" value="1"/>
</dbReference>
<keyword evidence="4" id="KW-1185">Reference proteome</keyword>
<dbReference type="GeneID" id="63748320"/>
<organism evidence="3 4">
    <name type="scientific">Aspergillus wentii DTO 134E9</name>
    <dbReference type="NCBI Taxonomy" id="1073089"/>
    <lineage>
        <taxon>Eukaryota</taxon>
        <taxon>Fungi</taxon>
        <taxon>Dikarya</taxon>
        <taxon>Ascomycota</taxon>
        <taxon>Pezizomycotina</taxon>
        <taxon>Eurotiomycetes</taxon>
        <taxon>Eurotiomycetidae</taxon>
        <taxon>Eurotiales</taxon>
        <taxon>Aspergillaceae</taxon>
        <taxon>Aspergillus</taxon>
        <taxon>Aspergillus subgen. Cremei</taxon>
    </lineage>
</organism>
<accession>A0A1L9S280</accession>
<dbReference type="VEuPathDB" id="FungiDB:ASPWEDRAFT_23370"/>
<evidence type="ECO:0000313" key="4">
    <source>
        <dbReference type="Proteomes" id="UP000184383"/>
    </source>
</evidence>
<reference evidence="4" key="1">
    <citation type="journal article" date="2017" name="Genome Biol.">
        <title>Comparative genomics reveals high biological diversity and specific adaptations in the industrially and medically important fungal genus Aspergillus.</title>
        <authorList>
            <person name="de Vries R.P."/>
            <person name="Riley R."/>
            <person name="Wiebenga A."/>
            <person name="Aguilar-Osorio G."/>
            <person name="Amillis S."/>
            <person name="Uchima C.A."/>
            <person name="Anderluh G."/>
            <person name="Asadollahi M."/>
            <person name="Askin M."/>
            <person name="Barry K."/>
            <person name="Battaglia E."/>
            <person name="Bayram O."/>
            <person name="Benocci T."/>
            <person name="Braus-Stromeyer S.A."/>
            <person name="Caldana C."/>
            <person name="Canovas D."/>
            <person name="Cerqueira G.C."/>
            <person name="Chen F."/>
            <person name="Chen W."/>
            <person name="Choi C."/>
            <person name="Clum A."/>
            <person name="Dos Santos R.A."/>
            <person name="Damasio A.R."/>
            <person name="Diallinas G."/>
            <person name="Emri T."/>
            <person name="Fekete E."/>
            <person name="Flipphi M."/>
            <person name="Freyberg S."/>
            <person name="Gallo A."/>
            <person name="Gournas C."/>
            <person name="Habgood R."/>
            <person name="Hainaut M."/>
            <person name="Harispe M.L."/>
            <person name="Henrissat B."/>
            <person name="Hilden K.S."/>
            <person name="Hope R."/>
            <person name="Hossain A."/>
            <person name="Karabika E."/>
            <person name="Karaffa L."/>
            <person name="Karanyi Z."/>
            <person name="Krasevec N."/>
            <person name="Kuo A."/>
            <person name="Kusch H."/>
            <person name="LaButti K."/>
            <person name="Lagendijk E.L."/>
            <person name="Lapidus A."/>
            <person name="Levasseur A."/>
            <person name="Lindquist E."/>
            <person name="Lipzen A."/>
            <person name="Logrieco A.F."/>
            <person name="MacCabe A."/>
            <person name="Maekelae M.R."/>
            <person name="Malavazi I."/>
            <person name="Melin P."/>
            <person name="Meyer V."/>
            <person name="Mielnichuk N."/>
            <person name="Miskei M."/>
            <person name="Molnar A.P."/>
            <person name="Mule G."/>
            <person name="Ngan C.Y."/>
            <person name="Orejas M."/>
            <person name="Orosz E."/>
            <person name="Ouedraogo J.P."/>
            <person name="Overkamp K.M."/>
            <person name="Park H.-S."/>
            <person name="Perrone G."/>
            <person name="Piumi F."/>
            <person name="Punt P.J."/>
            <person name="Ram A.F."/>
            <person name="Ramon A."/>
            <person name="Rauscher S."/>
            <person name="Record E."/>
            <person name="Riano-Pachon D.M."/>
            <person name="Robert V."/>
            <person name="Roehrig J."/>
            <person name="Ruller R."/>
            <person name="Salamov A."/>
            <person name="Salih N.S."/>
            <person name="Samson R.A."/>
            <person name="Sandor E."/>
            <person name="Sanguinetti M."/>
            <person name="Schuetze T."/>
            <person name="Sepcic K."/>
            <person name="Shelest E."/>
            <person name="Sherlock G."/>
            <person name="Sophianopoulou V."/>
            <person name="Squina F.M."/>
            <person name="Sun H."/>
            <person name="Susca A."/>
            <person name="Todd R.B."/>
            <person name="Tsang A."/>
            <person name="Unkles S.E."/>
            <person name="van de Wiele N."/>
            <person name="van Rossen-Uffink D."/>
            <person name="Oliveira J.V."/>
            <person name="Vesth T.C."/>
            <person name="Visser J."/>
            <person name="Yu J.-H."/>
            <person name="Zhou M."/>
            <person name="Andersen M.R."/>
            <person name="Archer D.B."/>
            <person name="Baker S.E."/>
            <person name="Benoit I."/>
            <person name="Brakhage A.A."/>
            <person name="Braus G.H."/>
            <person name="Fischer R."/>
            <person name="Frisvad J.C."/>
            <person name="Goldman G.H."/>
            <person name="Houbraken J."/>
            <person name="Oakley B."/>
            <person name="Pocsi I."/>
            <person name="Scazzocchio C."/>
            <person name="Seiboth B."/>
            <person name="vanKuyk P.A."/>
            <person name="Wortman J."/>
            <person name="Dyer P.S."/>
            <person name="Grigoriev I.V."/>
        </authorList>
    </citation>
    <scope>NUCLEOTIDE SEQUENCE [LARGE SCALE GENOMIC DNA]</scope>
    <source>
        <strain evidence="4">DTO 134E9</strain>
    </source>
</reference>
<proteinExistence type="predicted"/>
<dbReference type="STRING" id="1073089.A0A1L9S280"/>
<dbReference type="EMBL" id="KV878209">
    <property type="protein sequence ID" value="OJJ41263.1"/>
    <property type="molecule type" value="Genomic_DNA"/>
</dbReference>
<evidence type="ECO:0000256" key="1">
    <source>
        <dbReference type="SAM" id="MobiDB-lite"/>
    </source>
</evidence>
<name>A0A1L9S280_ASPWE</name>
<dbReference type="GO" id="GO:0005739">
    <property type="term" value="C:mitochondrion"/>
    <property type="evidence" value="ECO:0007669"/>
    <property type="project" value="TreeGrafter"/>
</dbReference>
<feature type="compositionally biased region" description="Low complexity" evidence="1">
    <location>
        <begin position="30"/>
        <end position="41"/>
    </location>
</feature>
<evidence type="ECO:0000313" key="3">
    <source>
        <dbReference type="EMBL" id="OJJ41263.1"/>
    </source>
</evidence>